<gene>
    <name evidence="3" type="ORF">RFI_31098</name>
</gene>
<sequence>EEEEEEEGKEEAMDRFKPNLLRKRYGYVFEDEHLHCESFPGDHKSSQVPATYILSRNAKLDICSKGTLNMSNYLLHFEPDDPKTIPGGSRHLTFPLAYIAKLSYGKPKAYIATETTKSNINGPGSTSKGDGSGSAEGSSPSNIFSSSSSNLYSPTLGDMFEVEIITRQYQPLRFQIDKANRVELHLFAFGYARKHPIAAQLRAIAKQEEDLQLQQPSAKASDVWGWYTYNAEREYRRMGIPVPVYTFNDTANGNNTNTNTNINTNGITNGNMLANANGECNYRVTRLNDKYEICDTYPRVLVVPAVMRDDEIRQVALFRRLGRIPALTWKDPNSNVAIFRCSQPKVGVTGQRSPADEKMIEWI</sequence>
<organism evidence="3 4">
    <name type="scientific">Reticulomyxa filosa</name>
    <dbReference type="NCBI Taxonomy" id="46433"/>
    <lineage>
        <taxon>Eukaryota</taxon>
        <taxon>Sar</taxon>
        <taxon>Rhizaria</taxon>
        <taxon>Retaria</taxon>
        <taxon>Foraminifera</taxon>
        <taxon>Monothalamids</taxon>
        <taxon>Reticulomyxidae</taxon>
        <taxon>Reticulomyxa</taxon>
    </lineage>
</organism>
<dbReference type="GO" id="GO:0016020">
    <property type="term" value="C:membrane"/>
    <property type="evidence" value="ECO:0007669"/>
    <property type="project" value="TreeGrafter"/>
</dbReference>
<accession>X6LWJ1</accession>
<dbReference type="EMBL" id="ASPP01027264">
    <property type="protein sequence ID" value="ETO06298.1"/>
    <property type="molecule type" value="Genomic_DNA"/>
</dbReference>
<dbReference type="PANTHER" id="PTHR10807:SF128">
    <property type="entry name" value="PHOSPHATIDYLINOSITOL-3,5-BISPHOSPHATE 3-PHOSPHATASE"/>
    <property type="match status" value="1"/>
</dbReference>
<dbReference type="InterPro" id="IPR030564">
    <property type="entry name" value="Myotubularin"/>
</dbReference>
<dbReference type="InterPro" id="IPR010569">
    <property type="entry name" value="Myotubularin-like_Pase_dom"/>
</dbReference>
<dbReference type="OrthoDB" id="271628at2759"/>
<dbReference type="InterPro" id="IPR029021">
    <property type="entry name" value="Prot-tyrosine_phosphatase-like"/>
</dbReference>
<feature type="non-terminal residue" evidence="3">
    <location>
        <position position="1"/>
    </location>
</feature>
<dbReference type="GO" id="GO:0004438">
    <property type="term" value="F:phosphatidylinositol-3-phosphate phosphatase activity"/>
    <property type="evidence" value="ECO:0007669"/>
    <property type="project" value="TreeGrafter"/>
</dbReference>
<protein>
    <recommendedName>
        <fullName evidence="2">Myotubularin phosphatase domain-containing protein</fullName>
    </recommendedName>
</protein>
<dbReference type="PANTHER" id="PTHR10807">
    <property type="entry name" value="MYOTUBULARIN-RELATED"/>
    <property type="match status" value="1"/>
</dbReference>
<dbReference type="PROSITE" id="PS51339">
    <property type="entry name" value="PPASE_MYOTUBULARIN"/>
    <property type="match status" value="1"/>
</dbReference>
<dbReference type="Proteomes" id="UP000023152">
    <property type="component" value="Unassembled WGS sequence"/>
</dbReference>
<name>X6LWJ1_RETFI</name>
<proteinExistence type="predicted"/>
<feature type="non-terminal residue" evidence="3">
    <location>
        <position position="363"/>
    </location>
</feature>
<evidence type="ECO:0000313" key="4">
    <source>
        <dbReference type="Proteomes" id="UP000023152"/>
    </source>
</evidence>
<comment type="caution">
    <text evidence="3">The sequence shown here is derived from an EMBL/GenBank/DDBJ whole genome shotgun (WGS) entry which is preliminary data.</text>
</comment>
<reference evidence="3 4" key="1">
    <citation type="journal article" date="2013" name="Curr. Biol.">
        <title>The Genome of the Foraminiferan Reticulomyxa filosa.</title>
        <authorList>
            <person name="Glockner G."/>
            <person name="Hulsmann N."/>
            <person name="Schleicher M."/>
            <person name="Noegel A.A."/>
            <person name="Eichinger L."/>
            <person name="Gallinger C."/>
            <person name="Pawlowski J."/>
            <person name="Sierra R."/>
            <person name="Euteneuer U."/>
            <person name="Pillet L."/>
            <person name="Moustafa A."/>
            <person name="Platzer M."/>
            <person name="Groth M."/>
            <person name="Szafranski K."/>
            <person name="Schliwa M."/>
        </authorList>
    </citation>
    <scope>NUCLEOTIDE SEQUENCE [LARGE SCALE GENOMIC DNA]</scope>
</reference>
<evidence type="ECO:0000259" key="2">
    <source>
        <dbReference type="PROSITE" id="PS51339"/>
    </source>
</evidence>
<feature type="region of interest" description="Disordered" evidence="1">
    <location>
        <begin position="116"/>
        <end position="146"/>
    </location>
</feature>
<feature type="domain" description="Myotubularin phosphatase" evidence="2">
    <location>
        <begin position="225"/>
        <end position="363"/>
    </location>
</feature>
<feature type="compositionally biased region" description="Polar residues" evidence="1">
    <location>
        <begin position="116"/>
        <end position="129"/>
    </location>
</feature>
<dbReference type="GO" id="GO:0005737">
    <property type="term" value="C:cytoplasm"/>
    <property type="evidence" value="ECO:0007669"/>
    <property type="project" value="TreeGrafter"/>
</dbReference>
<keyword evidence="4" id="KW-1185">Reference proteome</keyword>
<dbReference type="AlphaFoldDB" id="X6LWJ1"/>
<evidence type="ECO:0000313" key="3">
    <source>
        <dbReference type="EMBL" id="ETO06298.1"/>
    </source>
</evidence>
<dbReference type="Pfam" id="PF06602">
    <property type="entry name" value="Myotub-related"/>
    <property type="match status" value="1"/>
</dbReference>
<evidence type="ECO:0000256" key="1">
    <source>
        <dbReference type="SAM" id="MobiDB-lite"/>
    </source>
</evidence>
<dbReference type="SUPFAM" id="SSF52799">
    <property type="entry name" value="(Phosphotyrosine protein) phosphatases II"/>
    <property type="match status" value="1"/>
</dbReference>
<dbReference type="GO" id="GO:0046856">
    <property type="term" value="P:phosphatidylinositol dephosphorylation"/>
    <property type="evidence" value="ECO:0007669"/>
    <property type="project" value="TreeGrafter"/>
</dbReference>